<dbReference type="InterPro" id="IPR011008">
    <property type="entry name" value="Dimeric_a/b-barrel"/>
</dbReference>
<dbReference type="AlphaFoldDB" id="A0A2T0XSF9"/>
<dbReference type="SUPFAM" id="SSF54909">
    <property type="entry name" value="Dimeric alpha+beta barrel"/>
    <property type="match status" value="1"/>
</dbReference>
<organism evidence="3 4">
    <name type="scientific">Marinilabilia salmonicolor</name>
    <dbReference type="NCBI Taxonomy" id="989"/>
    <lineage>
        <taxon>Bacteria</taxon>
        <taxon>Pseudomonadati</taxon>
        <taxon>Bacteroidota</taxon>
        <taxon>Bacteroidia</taxon>
        <taxon>Marinilabiliales</taxon>
        <taxon>Marinilabiliaceae</taxon>
        <taxon>Marinilabilia</taxon>
    </lineage>
</organism>
<dbReference type="PANTHER" id="PTHR37828">
    <property type="entry name" value="GSR2449 PROTEIN"/>
    <property type="match status" value="1"/>
</dbReference>
<proteinExistence type="inferred from homology"/>
<dbReference type="Pfam" id="PF03795">
    <property type="entry name" value="YCII"/>
    <property type="match status" value="1"/>
</dbReference>
<dbReference type="STRING" id="1168289.GCA_000259075_00463"/>
<reference evidence="3 4" key="1">
    <citation type="submission" date="2018-07" db="EMBL/GenBank/DDBJ databases">
        <title>Freshwater and sediment microbial communities from various areas in North America, analyzing microbe dynamics in response to fracking.</title>
        <authorList>
            <person name="Lamendella R."/>
        </authorList>
    </citation>
    <scope>NUCLEOTIDE SEQUENCE [LARGE SCALE GENOMIC DNA]</scope>
    <source>
        <strain evidence="3 4">160A</strain>
    </source>
</reference>
<dbReference type="PANTHER" id="PTHR37828:SF1">
    <property type="entry name" value="YCII-RELATED DOMAIN-CONTAINING PROTEIN"/>
    <property type="match status" value="1"/>
</dbReference>
<evidence type="ECO:0000256" key="1">
    <source>
        <dbReference type="ARBA" id="ARBA00007689"/>
    </source>
</evidence>
<dbReference type="Gene3D" id="3.30.70.1060">
    <property type="entry name" value="Dimeric alpha+beta barrel"/>
    <property type="match status" value="1"/>
</dbReference>
<comment type="caution">
    <text evidence="3">The sequence shown here is derived from an EMBL/GenBank/DDBJ whole genome shotgun (WGS) entry which is preliminary data.</text>
</comment>
<comment type="similarity">
    <text evidence="1">Belongs to the YciI family.</text>
</comment>
<accession>A0A2T0XSF9</accession>
<name>A0A2T0XSF9_9BACT</name>
<dbReference type="InterPro" id="IPR005545">
    <property type="entry name" value="YCII"/>
</dbReference>
<protein>
    <submittedName>
        <fullName evidence="3">Uncharacterized protein YciI</fullName>
    </submittedName>
</protein>
<gene>
    <name evidence="3" type="ORF">DFO77_116104</name>
</gene>
<sequence length="101" mass="12030">MYIVLIQFRRSDEQVNYHKKAHLSFLKEQVEAGNFIISGNRTPNTGEVILSCLPDMETLYEILQEDPFYKNRIGQYEIIEFDPEIKCREITNFIEEREENP</sequence>
<feature type="domain" description="YCII-related" evidence="2">
    <location>
        <begin position="2"/>
        <end position="81"/>
    </location>
</feature>
<evidence type="ECO:0000313" key="3">
    <source>
        <dbReference type="EMBL" id="RCW32037.1"/>
    </source>
</evidence>
<evidence type="ECO:0000313" key="4">
    <source>
        <dbReference type="Proteomes" id="UP000252733"/>
    </source>
</evidence>
<keyword evidence="4" id="KW-1185">Reference proteome</keyword>
<dbReference type="Proteomes" id="UP000252733">
    <property type="component" value="Unassembled WGS sequence"/>
</dbReference>
<dbReference type="RefSeq" id="WP_106151881.1">
    <property type="nucleotide sequence ID" value="NZ_PVTS01000002.1"/>
</dbReference>
<evidence type="ECO:0000259" key="2">
    <source>
        <dbReference type="Pfam" id="PF03795"/>
    </source>
</evidence>
<dbReference type="OrthoDB" id="9814407at2"/>
<dbReference type="EMBL" id="QPIZ01000016">
    <property type="protein sequence ID" value="RCW32037.1"/>
    <property type="molecule type" value="Genomic_DNA"/>
</dbReference>